<reference evidence="1" key="1">
    <citation type="submission" date="2020-01" db="EMBL/GenBank/DDBJ databases">
        <title>Genome sequence of Kobresia littledalei, the first chromosome-level genome in the family Cyperaceae.</title>
        <authorList>
            <person name="Qu G."/>
        </authorList>
    </citation>
    <scope>NUCLEOTIDE SEQUENCE</scope>
    <source>
        <strain evidence="1">C.B.Clarke</strain>
        <tissue evidence="1">Leaf</tissue>
    </source>
</reference>
<evidence type="ECO:0000313" key="1">
    <source>
        <dbReference type="EMBL" id="KAF3332935.1"/>
    </source>
</evidence>
<proteinExistence type="predicted"/>
<dbReference type="EMBL" id="SWLB01000011">
    <property type="protein sequence ID" value="KAF3332935.1"/>
    <property type="molecule type" value="Genomic_DNA"/>
</dbReference>
<gene>
    <name evidence="1" type="ORF">FCM35_KLT02512</name>
</gene>
<dbReference type="InterPro" id="IPR035979">
    <property type="entry name" value="RBD_domain_sf"/>
</dbReference>
<dbReference type="InterPro" id="IPR012677">
    <property type="entry name" value="Nucleotide-bd_a/b_plait_sf"/>
</dbReference>
<dbReference type="SUPFAM" id="SSF54928">
    <property type="entry name" value="RNA-binding domain, RBD"/>
    <property type="match status" value="1"/>
</dbReference>
<accession>A0A833QUF6</accession>
<dbReference type="Gene3D" id="3.30.70.330">
    <property type="match status" value="1"/>
</dbReference>
<sequence length="175" mass="20293">MLSLSKRKPDISENPLFPGKDVKNLMTMRNQLAIDDRPTEEELQARTVIAENIPANYLLENLEKLFCYLGSVKSFRVRNPQDPNLAGCSRDVLTIREGWWNSKRTLTGLHAIVEYGTERAANRTIRYFDQYPHQKGGFRVRSRRDYSIASEKNRCTMSDMDSDLVRSLLDFLIFD</sequence>
<dbReference type="Proteomes" id="UP000623129">
    <property type="component" value="Unassembled WGS sequence"/>
</dbReference>
<comment type="caution">
    <text evidence="1">The sequence shown here is derived from an EMBL/GenBank/DDBJ whole genome shotgun (WGS) entry which is preliminary data.</text>
</comment>
<protein>
    <submittedName>
        <fullName evidence="1">La-related protein 6C</fullName>
    </submittedName>
</protein>
<evidence type="ECO:0000313" key="2">
    <source>
        <dbReference type="Proteomes" id="UP000623129"/>
    </source>
</evidence>
<name>A0A833QUF6_9POAL</name>
<organism evidence="1 2">
    <name type="scientific">Carex littledalei</name>
    <dbReference type="NCBI Taxonomy" id="544730"/>
    <lineage>
        <taxon>Eukaryota</taxon>
        <taxon>Viridiplantae</taxon>
        <taxon>Streptophyta</taxon>
        <taxon>Embryophyta</taxon>
        <taxon>Tracheophyta</taxon>
        <taxon>Spermatophyta</taxon>
        <taxon>Magnoliopsida</taxon>
        <taxon>Liliopsida</taxon>
        <taxon>Poales</taxon>
        <taxon>Cyperaceae</taxon>
        <taxon>Cyperoideae</taxon>
        <taxon>Cariceae</taxon>
        <taxon>Carex</taxon>
        <taxon>Carex subgen. Euthyceras</taxon>
    </lineage>
</organism>
<keyword evidence="2" id="KW-1185">Reference proteome</keyword>
<dbReference type="GO" id="GO:0003676">
    <property type="term" value="F:nucleic acid binding"/>
    <property type="evidence" value="ECO:0007669"/>
    <property type="project" value="InterPro"/>
</dbReference>
<dbReference type="AlphaFoldDB" id="A0A833QUF6"/>